<protein>
    <recommendedName>
        <fullName evidence="3">DDE transposase family protein</fullName>
    </recommendedName>
</protein>
<reference evidence="1 2" key="1">
    <citation type="journal article" date="2019" name="Genome Biol. Evol.">
        <title>Day and night: Metabolic profiles and evolutionary relationships of six axenic non-marine cyanobacteria.</title>
        <authorList>
            <person name="Will S.E."/>
            <person name="Henke P."/>
            <person name="Boedeker C."/>
            <person name="Huang S."/>
            <person name="Brinkmann H."/>
            <person name="Rohde M."/>
            <person name="Jarek M."/>
            <person name="Friedl T."/>
            <person name="Seufert S."/>
            <person name="Schumacher M."/>
            <person name="Overmann J."/>
            <person name="Neumann-Schaal M."/>
            <person name="Petersen J."/>
        </authorList>
    </citation>
    <scope>NUCLEOTIDE SEQUENCE [LARGE SCALE GENOMIC DNA]</scope>
    <source>
        <strain evidence="1 2">PCC 6912</strain>
    </source>
</reference>
<organism evidence="1 2">
    <name type="scientific">Chlorogloeopsis fritschii PCC 6912</name>
    <dbReference type="NCBI Taxonomy" id="211165"/>
    <lineage>
        <taxon>Bacteria</taxon>
        <taxon>Bacillati</taxon>
        <taxon>Cyanobacteriota</taxon>
        <taxon>Cyanophyceae</taxon>
        <taxon>Nostocales</taxon>
        <taxon>Chlorogloeopsidaceae</taxon>
        <taxon>Chlorogloeopsis</taxon>
    </lineage>
</organism>
<accession>A0A3S0YHT3</accession>
<evidence type="ECO:0008006" key="3">
    <source>
        <dbReference type="Google" id="ProtNLM"/>
    </source>
</evidence>
<dbReference type="OrthoDB" id="573957at2"/>
<dbReference type="STRING" id="211165.GCA_000317285_03052"/>
<name>A0A3S0YHT3_CHLFR</name>
<gene>
    <name evidence="1" type="ORF">PCC6912_10170</name>
</gene>
<evidence type="ECO:0000313" key="2">
    <source>
        <dbReference type="Proteomes" id="UP000268857"/>
    </source>
</evidence>
<proteinExistence type="predicted"/>
<sequence length="91" mass="10127">MQYPKIPDFLEKLGICVLGLPYIDFLLTIMEYPQTWLIVKCPAGNCEIIPSTEATGDENSEIVEKWGPFDSQGEAIARRVGLIRAGKCQPV</sequence>
<evidence type="ECO:0000313" key="1">
    <source>
        <dbReference type="EMBL" id="RUR84901.1"/>
    </source>
</evidence>
<dbReference type="EMBL" id="RSCJ01000003">
    <property type="protein sequence ID" value="RUR84901.1"/>
    <property type="molecule type" value="Genomic_DNA"/>
</dbReference>
<dbReference type="Proteomes" id="UP000268857">
    <property type="component" value="Unassembled WGS sequence"/>
</dbReference>
<dbReference type="AlphaFoldDB" id="A0A3S0YHT3"/>
<keyword evidence="2" id="KW-1185">Reference proteome</keyword>
<comment type="caution">
    <text evidence="1">The sequence shown here is derived from an EMBL/GenBank/DDBJ whole genome shotgun (WGS) entry which is preliminary data.</text>
</comment>